<dbReference type="GeneID" id="22587213"/>
<protein>
    <submittedName>
        <fullName evidence="1">Uncharacterized protein</fullName>
    </submittedName>
</protein>
<name>A0A0A0HTE7_PARBD</name>
<proteinExistence type="predicted"/>
<dbReference type="KEGG" id="pbn:PADG_11316"/>
<keyword evidence="2" id="KW-1185">Reference proteome</keyword>
<dbReference type="EMBL" id="KN275958">
    <property type="protein sequence ID" value="KGM92494.1"/>
    <property type="molecule type" value="Genomic_DNA"/>
</dbReference>
<dbReference type="AlphaFoldDB" id="A0A0A0HTE7"/>
<sequence length="120" mass="13826">MSFLDKHNQRFRYENLMDIRSWATVRNKGIDPHQGLRIKNVKQMRMKFRETINGMVPADQRMVPFSPIVLYSFLPVIPAEISLLLNIGRLVYCPVLNYTSKTGLFQRAPPTEDVGCLGSK</sequence>
<accession>A0A0A0HTE7</accession>
<reference evidence="1 2" key="1">
    <citation type="journal article" date="2011" name="PLoS Genet.">
        <title>Comparative genomic analysis of human fungal pathogens causing paracoccidioidomycosis.</title>
        <authorList>
            <person name="Desjardins C.A."/>
            <person name="Champion M.D."/>
            <person name="Holder J.W."/>
            <person name="Muszewska A."/>
            <person name="Goldberg J."/>
            <person name="Bailao A.M."/>
            <person name="Brigido M.M."/>
            <person name="Ferreira M.E."/>
            <person name="Garcia A.M."/>
            <person name="Grynberg M."/>
            <person name="Gujja S."/>
            <person name="Heiman D.I."/>
            <person name="Henn M.R."/>
            <person name="Kodira C.D."/>
            <person name="Leon-Narvaez H."/>
            <person name="Longo L.V."/>
            <person name="Ma L.J."/>
            <person name="Malavazi I."/>
            <person name="Matsuo A.L."/>
            <person name="Morais F.V."/>
            <person name="Pereira M."/>
            <person name="Rodriguez-Brito S."/>
            <person name="Sakthikumar S."/>
            <person name="Salem-Izacc S.M."/>
            <person name="Sykes S.M."/>
            <person name="Teixeira M.M."/>
            <person name="Vallejo M.C."/>
            <person name="Walter M.E."/>
            <person name="Yandava C."/>
            <person name="Young S."/>
            <person name="Zeng Q."/>
            <person name="Zucker J."/>
            <person name="Felipe M.S."/>
            <person name="Goldman G.H."/>
            <person name="Haas B.J."/>
            <person name="McEwen J.G."/>
            <person name="Nino-Vega G."/>
            <person name="Puccia R."/>
            <person name="San-Blas G."/>
            <person name="Soares C.M."/>
            <person name="Birren B.W."/>
            <person name="Cuomo C.A."/>
        </authorList>
    </citation>
    <scope>NUCLEOTIDE SEQUENCE [LARGE SCALE GENOMIC DNA]</scope>
    <source>
        <strain evidence="1 2">Pb18</strain>
    </source>
</reference>
<dbReference type="HOGENOM" id="CLU_2050334_0_0_1"/>
<dbReference type="RefSeq" id="XP_010757874.1">
    <property type="nucleotide sequence ID" value="XM_010759572.1"/>
</dbReference>
<organism evidence="1 2">
    <name type="scientific">Paracoccidioides brasiliensis (strain Pb18)</name>
    <dbReference type="NCBI Taxonomy" id="502780"/>
    <lineage>
        <taxon>Eukaryota</taxon>
        <taxon>Fungi</taxon>
        <taxon>Dikarya</taxon>
        <taxon>Ascomycota</taxon>
        <taxon>Pezizomycotina</taxon>
        <taxon>Eurotiomycetes</taxon>
        <taxon>Eurotiomycetidae</taxon>
        <taxon>Onygenales</taxon>
        <taxon>Ajellomycetaceae</taxon>
        <taxon>Paracoccidioides</taxon>
    </lineage>
</organism>
<dbReference type="InParanoid" id="A0A0A0HTE7"/>
<dbReference type="VEuPathDB" id="FungiDB:PADG_11316"/>
<gene>
    <name evidence="1" type="ORF">PADG_11316</name>
</gene>
<evidence type="ECO:0000313" key="2">
    <source>
        <dbReference type="Proteomes" id="UP000001628"/>
    </source>
</evidence>
<dbReference type="Proteomes" id="UP000001628">
    <property type="component" value="Unassembled WGS sequence"/>
</dbReference>
<evidence type="ECO:0000313" key="1">
    <source>
        <dbReference type="EMBL" id="KGM92494.1"/>
    </source>
</evidence>